<dbReference type="SUPFAM" id="SSF57667">
    <property type="entry name" value="beta-beta-alpha zinc fingers"/>
    <property type="match status" value="1"/>
</dbReference>
<sequence length="247" mass="26708">MAKSGTYTPQFHSVAGSSEGHFGASFDYSGLPYSVGDHSVVNDYNNNNGYAPCAVTNTRAQGPPAAGLPNKHIAAPFEWSDHLRVVENPFSDQPHVFGTGPVDLLSPALADSWNNDIPAAHWHNPDRSRYLEQPFASNAASIGNNTVLTGPTFYNNGQIGAGNPFPIPASNINLVPFDIGPPIPPRPMCRECHQTFGRQSDLERHAKIHQAGSKVFQCHVQDCSYSSSRKDKLGEHVRRRHASAGAA</sequence>
<keyword evidence="1" id="KW-0863">Zinc-finger</keyword>
<protein>
    <recommendedName>
        <fullName evidence="2">C2H2-type domain-containing protein</fullName>
    </recommendedName>
</protein>
<dbReference type="GO" id="GO:0008270">
    <property type="term" value="F:zinc ion binding"/>
    <property type="evidence" value="ECO:0007669"/>
    <property type="project" value="UniProtKB-KW"/>
</dbReference>
<organism evidence="3 4">
    <name type="scientific">Letharia columbiana</name>
    <dbReference type="NCBI Taxonomy" id="112416"/>
    <lineage>
        <taxon>Eukaryota</taxon>
        <taxon>Fungi</taxon>
        <taxon>Dikarya</taxon>
        <taxon>Ascomycota</taxon>
        <taxon>Pezizomycotina</taxon>
        <taxon>Lecanoromycetes</taxon>
        <taxon>OSLEUM clade</taxon>
        <taxon>Lecanoromycetidae</taxon>
        <taxon>Lecanorales</taxon>
        <taxon>Lecanorineae</taxon>
        <taxon>Parmeliaceae</taxon>
        <taxon>Letharia</taxon>
    </lineage>
</organism>
<proteinExistence type="predicted"/>
<dbReference type="Proteomes" id="UP000578531">
    <property type="component" value="Unassembled WGS sequence"/>
</dbReference>
<dbReference type="AlphaFoldDB" id="A0A8H6G1Z3"/>
<keyword evidence="1" id="KW-0479">Metal-binding</keyword>
<comment type="caution">
    <text evidence="3">The sequence shown here is derived from an EMBL/GenBank/DDBJ whole genome shotgun (WGS) entry which is preliminary data.</text>
</comment>
<dbReference type="OrthoDB" id="7295497at2759"/>
<reference evidence="3 4" key="1">
    <citation type="journal article" date="2020" name="Genomics">
        <title>Complete, high-quality genomes from long-read metagenomic sequencing of two wolf lichen thalli reveals enigmatic genome architecture.</title>
        <authorList>
            <person name="McKenzie S.K."/>
            <person name="Walston R.F."/>
            <person name="Allen J.L."/>
        </authorList>
    </citation>
    <scope>NUCLEOTIDE SEQUENCE [LARGE SCALE GENOMIC DNA]</scope>
    <source>
        <strain evidence="3">WasteWater2</strain>
    </source>
</reference>
<keyword evidence="1" id="KW-0862">Zinc</keyword>
<evidence type="ECO:0000313" key="4">
    <source>
        <dbReference type="Proteomes" id="UP000578531"/>
    </source>
</evidence>
<dbReference type="InterPro" id="IPR013087">
    <property type="entry name" value="Znf_C2H2_type"/>
</dbReference>
<dbReference type="GeneID" id="59284580"/>
<dbReference type="Gene3D" id="3.30.160.60">
    <property type="entry name" value="Classic Zinc Finger"/>
    <property type="match status" value="1"/>
</dbReference>
<dbReference type="Pfam" id="PF00096">
    <property type="entry name" value="zf-C2H2"/>
    <property type="match status" value="1"/>
</dbReference>
<keyword evidence="4" id="KW-1185">Reference proteome</keyword>
<evidence type="ECO:0000259" key="2">
    <source>
        <dbReference type="PROSITE" id="PS50157"/>
    </source>
</evidence>
<feature type="domain" description="C2H2-type" evidence="2">
    <location>
        <begin position="187"/>
        <end position="214"/>
    </location>
</feature>
<dbReference type="RefSeq" id="XP_037168333.1">
    <property type="nucleotide sequence ID" value="XM_037304840.1"/>
</dbReference>
<dbReference type="PROSITE" id="PS50157">
    <property type="entry name" value="ZINC_FINGER_C2H2_2"/>
    <property type="match status" value="1"/>
</dbReference>
<evidence type="ECO:0000256" key="1">
    <source>
        <dbReference type="PROSITE-ProRule" id="PRU00042"/>
    </source>
</evidence>
<evidence type="ECO:0000313" key="3">
    <source>
        <dbReference type="EMBL" id="KAF6239037.1"/>
    </source>
</evidence>
<dbReference type="EMBL" id="JACCJC010000007">
    <property type="protein sequence ID" value="KAF6239037.1"/>
    <property type="molecule type" value="Genomic_DNA"/>
</dbReference>
<dbReference type="InterPro" id="IPR036236">
    <property type="entry name" value="Znf_C2H2_sf"/>
</dbReference>
<dbReference type="SMART" id="SM00355">
    <property type="entry name" value="ZnF_C2H2"/>
    <property type="match status" value="2"/>
</dbReference>
<gene>
    <name evidence="3" type="ORF">HO173_002909</name>
</gene>
<accession>A0A8H6G1Z3</accession>
<dbReference type="PROSITE" id="PS00028">
    <property type="entry name" value="ZINC_FINGER_C2H2_1"/>
    <property type="match status" value="1"/>
</dbReference>
<name>A0A8H6G1Z3_9LECA</name>